<feature type="transmembrane region" description="Helical" evidence="1">
    <location>
        <begin position="66"/>
        <end position="90"/>
    </location>
</feature>
<evidence type="ECO:0000313" key="3">
    <source>
        <dbReference type="Proteomes" id="UP000251561"/>
    </source>
</evidence>
<dbReference type="EMBL" id="CP030261">
    <property type="protein sequence ID" value="AXB59109.1"/>
    <property type="molecule type" value="Genomic_DNA"/>
</dbReference>
<protein>
    <submittedName>
        <fullName evidence="2">Uncharacterized protein</fullName>
    </submittedName>
</protein>
<dbReference type="OrthoDB" id="768533at2"/>
<evidence type="ECO:0000313" key="2">
    <source>
        <dbReference type="EMBL" id="AXB59109.1"/>
    </source>
</evidence>
<proteinExistence type="predicted"/>
<reference evidence="2 3" key="1">
    <citation type="submission" date="2018-06" db="EMBL/GenBank/DDBJ databases">
        <title>Genome sequencing of Flavobacterium.</title>
        <authorList>
            <person name="Baek M.-G."/>
            <person name="Yi H."/>
        </authorList>
    </citation>
    <scope>NUCLEOTIDE SEQUENCE [LARGE SCALE GENOMIC DNA]</scope>
    <source>
        <strain evidence="2 3">HYN0086</strain>
    </source>
</reference>
<sequence>MSFAVTLVIRSNVLNLAPYLLQNIPLVFIGSSFIGMVSSRLISNYCTIGAAGVIFCIIFLNTSRFFHGFGGALGTSACISLLIILSIPIVTKKHRITNGFALFRKTLFGTKSE</sequence>
<accession>A0A344LYW7</accession>
<feature type="transmembrane region" description="Helical" evidence="1">
    <location>
        <begin position="41"/>
        <end position="60"/>
    </location>
</feature>
<evidence type="ECO:0000256" key="1">
    <source>
        <dbReference type="SAM" id="Phobius"/>
    </source>
</evidence>
<keyword evidence="1" id="KW-0812">Transmembrane</keyword>
<dbReference type="Proteomes" id="UP000251561">
    <property type="component" value="Chromosome"/>
</dbReference>
<organism evidence="2 3">
    <name type="scientific">Flavobacterium fluviale</name>
    <dbReference type="NCBI Taxonomy" id="2249356"/>
    <lineage>
        <taxon>Bacteria</taxon>
        <taxon>Pseudomonadati</taxon>
        <taxon>Bacteroidota</taxon>
        <taxon>Flavobacteriia</taxon>
        <taxon>Flavobacteriales</taxon>
        <taxon>Flavobacteriaceae</taxon>
        <taxon>Flavobacterium</taxon>
    </lineage>
</organism>
<keyword evidence="3" id="KW-1185">Reference proteome</keyword>
<dbReference type="AlphaFoldDB" id="A0A344LYW7"/>
<gene>
    <name evidence="2" type="ORF">HYN86_17915</name>
</gene>
<keyword evidence="1" id="KW-1133">Transmembrane helix</keyword>
<dbReference type="KEGG" id="ffl:HYN86_17915"/>
<name>A0A344LYW7_9FLAO</name>
<feature type="transmembrane region" description="Helical" evidence="1">
    <location>
        <begin position="16"/>
        <end position="34"/>
    </location>
</feature>
<keyword evidence="1" id="KW-0472">Membrane</keyword>